<organism evidence="1">
    <name type="scientific">bioreactor metagenome</name>
    <dbReference type="NCBI Taxonomy" id="1076179"/>
    <lineage>
        <taxon>unclassified sequences</taxon>
        <taxon>metagenomes</taxon>
        <taxon>ecological metagenomes</taxon>
    </lineage>
</organism>
<accession>A0A644U4E8</accession>
<reference evidence="1" key="1">
    <citation type="submission" date="2019-08" db="EMBL/GenBank/DDBJ databases">
        <authorList>
            <person name="Kucharzyk K."/>
            <person name="Murdoch R.W."/>
            <person name="Higgins S."/>
            <person name="Loffler F."/>
        </authorList>
    </citation>
    <scope>NUCLEOTIDE SEQUENCE</scope>
</reference>
<dbReference type="AlphaFoldDB" id="A0A644U4E8"/>
<evidence type="ECO:0008006" key="2">
    <source>
        <dbReference type="Google" id="ProtNLM"/>
    </source>
</evidence>
<protein>
    <recommendedName>
        <fullName evidence="2">Protein TolB</fullName>
    </recommendedName>
</protein>
<dbReference type="Gene3D" id="2.120.10.30">
    <property type="entry name" value="TolB, C-terminal domain"/>
    <property type="match status" value="1"/>
</dbReference>
<gene>
    <name evidence="1" type="ORF">SDC9_19608</name>
</gene>
<dbReference type="InterPro" id="IPR011659">
    <property type="entry name" value="WD40"/>
</dbReference>
<dbReference type="EMBL" id="VSSQ01000076">
    <property type="protein sequence ID" value="MPL73802.1"/>
    <property type="molecule type" value="Genomic_DNA"/>
</dbReference>
<comment type="caution">
    <text evidence="1">The sequence shown here is derived from an EMBL/GenBank/DDBJ whole genome shotgun (WGS) entry which is preliminary data.</text>
</comment>
<evidence type="ECO:0000313" key="1">
    <source>
        <dbReference type="EMBL" id="MPL73802.1"/>
    </source>
</evidence>
<dbReference type="InterPro" id="IPR011042">
    <property type="entry name" value="6-blade_b-propeller_TolB-like"/>
</dbReference>
<name>A0A644U4E8_9ZZZZ</name>
<sequence length="497" mass="57021">MKRMKTRHVILAGSVVVVLSAGLLISSSLQKSYPENAVTESRYPDLYPDYTGVSVPSNMAPLNFKLDAVYDKSYVKVTNRDQSRQMECFGSHKVQFDMADWHNLLQACAGDSLWIEVSARSKQQWTTWKKFAIYVSKDTIDPYMVYRLIEPGYEKWHIVGIYQRNLETFHEKPVIENKLTGYNCVNCHSFCNGNPDRMMFHMRADNGGTYIVSDGEIEKLKTKTDQTVSNLTYPYWHPSGRYIASSVNTIRQFFHAVPGKKMEVFDAESDVVVYDVSKKEILSKSSFITKDAYETFPSFSADGKWLYFCSAPALKMPEKYNQLRYSLCRVPFDAANGTIGSQVDTLVRADSISVSFPRMSPDGNFMMYTETAYGQFPIWHKDAEIRMIDLRSGRQTEMGQVNSEDTESYHSWSSNSRWFVVSSRRENGVYTLPYLVHVDEDGTTSKPFLLPQQDPDHYNFLLYSYNIPELVKGEVDVNPYDIQHAATTDQGIQVKFR</sequence>
<dbReference type="SUPFAM" id="SSF82171">
    <property type="entry name" value="DPP6 N-terminal domain-like"/>
    <property type="match status" value="1"/>
</dbReference>
<dbReference type="Pfam" id="PF07676">
    <property type="entry name" value="PD40"/>
    <property type="match status" value="2"/>
</dbReference>
<proteinExistence type="predicted"/>